<feature type="transmembrane region" description="Helical" evidence="1">
    <location>
        <begin position="624"/>
        <end position="646"/>
    </location>
</feature>
<keyword evidence="1" id="KW-0812">Transmembrane</keyword>
<reference evidence="2 3" key="1">
    <citation type="submission" date="2020-09" db="EMBL/GenBank/DDBJ databases">
        <authorList>
            <person name="Ashkenazy H."/>
        </authorList>
    </citation>
    <scope>NUCLEOTIDE SEQUENCE [LARGE SCALE GENOMIC DNA]</scope>
    <source>
        <strain evidence="3">cv. Cdm-0</strain>
    </source>
</reference>
<evidence type="ECO:0000256" key="1">
    <source>
        <dbReference type="SAM" id="Phobius"/>
    </source>
</evidence>
<dbReference type="FunFam" id="3.80.10.10:FF:001448">
    <property type="entry name" value="F-box/LRR protein"/>
    <property type="match status" value="1"/>
</dbReference>
<dbReference type="Proteomes" id="UP000516314">
    <property type="component" value="Chromosome 5"/>
</dbReference>
<accession>A0A7G2FCL5</accession>
<evidence type="ECO:0000313" key="3">
    <source>
        <dbReference type="Proteomes" id="UP000516314"/>
    </source>
</evidence>
<protein>
    <submittedName>
        <fullName evidence="2">(thale cress) hypothetical protein</fullName>
    </submittedName>
</protein>
<sequence>MNSSDFPNDSRENRRINTDGEAIDALFMATEEAVTRDFLSGFQNQDVEMEERKSTEADVVKTGSDYWRDYEVKRNFKAAKHFALELHSDLKIVEKTEEEVEEEVIRDEDKSEFRKAKESIKKRRQEISTTSDMEIDLNVRRKAPSLVELSARVLAQNFLAIKSLKLVPDHLRKKLSYLVSGLGEFDTRLMELLIEDSPSEICAKNCVQLVEDDLVKIFCDCDRVSLKVLILDLCGRSMTDYTINQFFKRAPNGFPSLTTLSLQGAFCLTDNALLLISKSSPLLQYINLTECSLLTYRALRILADKFGSTLRGLSIGGCQGIKKHKGFSSSLYKFEKLNYLSVAGLVSVNDGVVRSFFMFRSSILTDLSLANCNEVTDECMWHIGRYCKKLEALDITDLDKLTDKSLEFITEGCRYLKSLKLTSNRFSDECIAAFLEVSGGSLRELCLNKVRDVGPETAFSLAKVCKMLQFLDLSWCRRLKEDDLRRILRCCSSLQSLKLFGWTQVEDTYLEELSRSDVHITGLKLTSLYAHLDNFYPSVDSYQETSHFSSDEHQPGIVKKVTSCFYIFCTGIFLMETGSSSPMMGRFTTSRKLLAISLSVLAVLSPLYIDRLSEEDLEEEEELFSFMFSFSLLLLLLILAIALSLYSDPSLTRFDPYWIHRLCGSFGGLLVILILLVFVLTCKASG</sequence>
<name>A0A7G2FCL5_ARATH</name>
<dbReference type="AlphaFoldDB" id="A0A7G2FCL5"/>
<organism evidence="2 3">
    <name type="scientific">Arabidopsis thaliana</name>
    <name type="common">Mouse-ear cress</name>
    <dbReference type="NCBI Taxonomy" id="3702"/>
    <lineage>
        <taxon>Eukaryota</taxon>
        <taxon>Viridiplantae</taxon>
        <taxon>Streptophyta</taxon>
        <taxon>Embryophyta</taxon>
        <taxon>Tracheophyta</taxon>
        <taxon>Spermatophyta</taxon>
        <taxon>Magnoliopsida</taxon>
        <taxon>eudicotyledons</taxon>
        <taxon>Gunneridae</taxon>
        <taxon>Pentapetalae</taxon>
        <taxon>rosids</taxon>
        <taxon>malvids</taxon>
        <taxon>Brassicales</taxon>
        <taxon>Brassicaceae</taxon>
        <taxon>Camelineae</taxon>
        <taxon>Arabidopsis</taxon>
    </lineage>
</organism>
<gene>
    <name evidence="2" type="ORF">AT9943_LOCUS19737</name>
</gene>
<feature type="transmembrane region" description="Helical" evidence="1">
    <location>
        <begin position="593"/>
        <end position="609"/>
    </location>
</feature>
<dbReference type="PANTHER" id="PTHR35758">
    <property type="entry name" value="TRANSMEMBRANE PROTEIN"/>
    <property type="match status" value="1"/>
</dbReference>
<keyword evidence="1" id="KW-0472">Membrane</keyword>
<dbReference type="PANTHER" id="PTHR35758:SF2">
    <property type="entry name" value="TRANSMEMBRANE PROTEIN"/>
    <property type="match status" value="1"/>
</dbReference>
<evidence type="ECO:0000313" key="2">
    <source>
        <dbReference type="EMBL" id="CAD5332324.1"/>
    </source>
</evidence>
<dbReference type="InterPro" id="IPR032675">
    <property type="entry name" value="LRR_dom_sf"/>
</dbReference>
<dbReference type="FunFam" id="3.80.10.10:FF:000777">
    <property type="entry name" value="RNI-like superfamily protein"/>
    <property type="match status" value="1"/>
</dbReference>
<dbReference type="EMBL" id="LR881470">
    <property type="protein sequence ID" value="CAD5332324.1"/>
    <property type="molecule type" value="Genomic_DNA"/>
</dbReference>
<proteinExistence type="predicted"/>
<dbReference type="InterPro" id="IPR006553">
    <property type="entry name" value="Leu-rich_rpt_Cys-con_subtyp"/>
</dbReference>
<keyword evidence="1" id="KW-1133">Transmembrane helix</keyword>
<dbReference type="SMART" id="SM00367">
    <property type="entry name" value="LRR_CC"/>
    <property type="match status" value="8"/>
</dbReference>
<dbReference type="SUPFAM" id="SSF52047">
    <property type="entry name" value="RNI-like"/>
    <property type="match status" value="1"/>
</dbReference>
<feature type="transmembrane region" description="Helical" evidence="1">
    <location>
        <begin position="658"/>
        <end position="680"/>
    </location>
</feature>
<dbReference type="Gene3D" id="3.80.10.10">
    <property type="entry name" value="Ribonuclease Inhibitor"/>
    <property type="match status" value="2"/>
</dbReference>